<sequence length="257" mass="28203">MADISPQAVAAARAELGVQADRLPRHVAIIMDGNGRWAGRRSLPRPAGHAEGATVVRRIVTEAARLGLDALTLYSFSAENWSRPAEEVNALMALYAEYLIRERPTVAAHNVRLRHLGRRDGLPQRVLAELDASVAASRENTGMWLNLALNYGGRVELMDAVRAIAARAAAGDIAPDDITEATISGALDTSGIVDPDLLIRTAGEMRISNFLLWQISYAEFFVTDVLWPEFDEAEFRKALKAYVARHRRYGGLDESNV</sequence>
<keyword evidence="2" id="KW-0808">Transferase</keyword>
<evidence type="ECO:0000256" key="2">
    <source>
        <dbReference type="ARBA" id="ARBA00022679"/>
    </source>
</evidence>
<reference evidence="3" key="1">
    <citation type="journal article" date="2015" name="Nature">
        <title>Complex archaea that bridge the gap between prokaryotes and eukaryotes.</title>
        <authorList>
            <person name="Spang A."/>
            <person name="Saw J.H."/>
            <person name="Jorgensen S.L."/>
            <person name="Zaremba-Niedzwiedzka K."/>
            <person name="Martijn J."/>
            <person name="Lind A.E."/>
            <person name="van Eijk R."/>
            <person name="Schleper C."/>
            <person name="Guy L."/>
            <person name="Ettema T.J."/>
        </authorList>
    </citation>
    <scope>NUCLEOTIDE SEQUENCE</scope>
</reference>
<comment type="cofactor">
    <cofactor evidence="1">
        <name>Mg(2+)</name>
        <dbReference type="ChEBI" id="CHEBI:18420"/>
    </cofactor>
</comment>
<dbReference type="Gene3D" id="3.40.1180.10">
    <property type="entry name" value="Decaprenyl diphosphate synthase-like"/>
    <property type="match status" value="1"/>
</dbReference>
<organism evidence="3">
    <name type="scientific">marine sediment metagenome</name>
    <dbReference type="NCBI Taxonomy" id="412755"/>
    <lineage>
        <taxon>unclassified sequences</taxon>
        <taxon>metagenomes</taxon>
        <taxon>ecological metagenomes</taxon>
    </lineage>
</organism>
<accession>A0A0F8YXV5</accession>
<evidence type="ECO:0000313" key="3">
    <source>
        <dbReference type="EMBL" id="KKK86253.1"/>
    </source>
</evidence>
<dbReference type="GO" id="GO:0045547">
    <property type="term" value="F:ditrans,polycis-polyprenyl diphosphate synthase [(2E,6E)-farnesyl diphosphate specific] activity"/>
    <property type="evidence" value="ECO:0007669"/>
    <property type="project" value="TreeGrafter"/>
</dbReference>
<dbReference type="GO" id="GO:0016094">
    <property type="term" value="P:polyprenol biosynthetic process"/>
    <property type="evidence" value="ECO:0007669"/>
    <property type="project" value="TreeGrafter"/>
</dbReference>
<name>A0A0F8YXV5_9ZZZZ</name>
<dbReference type="AlphaFoldDB" id="A0A0F8YXV5"/>
<dbReference type="SUPFAM" id="SSF64005">
    <property type="entry name" value="Undecaprenyl diphosphate synthase"/>
    <property type="match status" value="1"/>
</dbReference>
<protein>
    <recommendedName>
        <fullName evidence="4">Isoprenyl transferase</fullName>
    </recommendedName>
</protein>
<comment type="caution">
    <text evidence="3">The sequence shown here is derived from an EMBL/GenBank/DDBJ whole genome shotgun (WGS) entry which is preliminary data.</text>
</comment>
<dbReference type="PANTHER" id="PTHR10291:SF0">
    <property type="entry name" value="DEHYDRODOLICHYL DIPHOSPHATE SYNTHASE 2"/>
    <property type="match status" value="1"/>
</dbReference>
<evidence type="ECO:0008006" key="4">
    <source>
        <dbReference type="Google" id="ProtNLM"/>
    </source>
</evidence>
<evidence type="ECO:0000256" key="1">
    <source>
        <dbReference type="ARBA" id="ARBA00001946"/>
    </source>
</evidence>
<dbReference type="EMBL" id="LAZR01050933">
    <property type="protein sequence ID" value="KKK86253.1"/>
    <property type="molecule type" value="Genomic_DNA"/>
</dbReference>
<dbReference type="PANTHER" id="PTHR10291">
    <property type="entry name" value="DEHYDRODOLICHYL DIPHOSPHATE SYNTHASE FAMILY MEMBER"/>
    <property type="match status" value="1"/>
</dbReference>
<gene>
    <name evidence="3" type="ORF">LCGC14_2765090</name>
</gene>
<dbReference type="HAMAP" id="MF_01139">
    <property type="entry name" value="ISPT"/>
    <property type="match status" value="1"/>
</dbReference>
<dbReference type="InterPro" id="IPR018520">
    <property type="entry name" value="UPP_synth-like_CS"/>
</dbReference>
<dbReference type="InterPro" id="IPR036424">
    <property type="entry name" value="UPP_synth-like_sf"/>
</dbReference>
<dbReference type="PROSITE" id="PS01066">
    <property type="entry name" value="UPP_SYNTHASE"/>
    <property type="match status" value="1"/>
</dbReference>
<dbReference type="CDD" id="cd00475">
    <property type="entry name" value="Cis_IPPS"/>
    <property type="match status" value="1"/>
</dbReference>
<dbReference type="NCBIfam" id="TIGR00055">
    <property type="entry name" value="uppS"/>
    <property type="match status" value="1"/>
</dbReference>
<dbReference type="FunFam" id="3.40.1180.10:FF:000001">
    <property type="entry name" value="(2E,6E)-farnesyl-diphosphate-specific ditrans,polycis-undecaprenyl-diphosphate synthase"/>
    <property type="match status" value="1"/>
</dbReference>
<dbReference type="NCBIfam" id="NF011405">
    <property type="entry name" value="PRK14830.1"/>
    <property type="match status" value="1"/>
</dbReference>
<dbReference type="Pfam" id="PF01255">
    <property type="entry name" value="Prenyltransf"/>
    <property type="match status" value="1"/>
</dbReference>
<proteinExistence type="inferred from homology"/>
<dbReference type="InterPro" id="IPR001441">
    <property type="entry name" value="UPP_synth-like"/>
</dbReference>